<name>A0ABD7S8Q6_XANVA</name>
<dbReference type="Proteomes" id="UP000320455">
    <property type="component" value="Unassembled WGS sequence"/>
</dbReference>
<proteinExistence type="predicted"/>
<evidence type="ECO:0008006" key="3">
    <source>
        <dbReference type="Google" id="ProtNLM"/>
    </source>
</evidence>
<evidence type="ECO:0000313" key="2">
    <source>
        <dbReference type="Proteomes" id="UP000320455"/>
    </source>
</evidence>
<dbReference type="AlphaFoldDB" id="A0ABD7S8Q6"/>
<reference evidence="2" key="1">
    <citation type="journal article" date="2020" name="Phytopathology">
        <title>Genomic acquisitions in emerging populations of Xanthomonas vasicola pv. vasculorum infecting corn in the U.S. and Argentina.</title>
        <authorList>
            <person name="Perez-Quintero A.L."/>
        </authorList>
    </citation>
    <scope>NUCLEOTIDE SEQUENCE [LARGE SCALE GENOMIC DNA]</scope>
    <source>
        <strain evidence="2">Xvh-L</strain>
    </source>
</reference>
<gene>
    <name evidence="1" type="ORF">FQK01_14840</name>
</gene>
<comment type="caution">
    <text evidence="1">The sequence shown here is derived from an EMBL/GenBank/DDBJ whole genome shotgun (WGS) entry which is preliminary data.</text>
</comment>
<accession>A0ABD7S8Q6</accession>
<evidence type="ECO:0000313" key="1">
    <source>
        <dbReference type="EMBL" id="TWQ51681.1"/>
    </source>
</evidence>
<keyword evidence="2" id="KW-1185">Reference proteome</keyword>
<protein>
    <recommendedName>
        <fullName evidence="3">Helix-turn-helix domain-containing protein</fullName>
    </recommendedName>
</protein>
<sequence>MYVDKIGIQKASRILDQFTKAQTWFESLDLSEQLQHFVNSCGISHSCLTQVLDGACRVHEPSPSRALLHARLDPSVMGWIHAQSPAS</sequence>
<dbReference type="EMBL" id="VOCK01000024">
    <property type="protein sequence ID" value="TWQ51681.1"/>
    <property type="molecule type" value="Genomic_DNA"/>
</dbReference>
<organism evidence="1 2">
    <name type="scientific">Xanthomonas vasicola</name>
    <dbReference type="NCBI Taxonomy" id="56459"/>
    <lineage>
        <taxon>Bacteria</taxon>
        <taxon>Pseudomonadati</taxon>
        <taxon>Pseudomonadota</taxon>
        <taxon>Gammaproteobacteria</taxon>
        <taxon>Lysobacterales</taxon>
        <taxon>Lysobacteraceae</taxon>
        <taxon>Xanthomonas</taxon>
    </lineage>
</organism>